<dbReference type="PANTHER" id="PTHR23069">
    <property type="entry name" value="AAA DOMAIN-CONTAINING"/>
    <property type="match status" value="1"/>
</dbReference>
<dbReference type="InterPro" id="IPR003959">
    <property type="entry name" value="ATPase_AAA_core"/>
</dbReference>
<dbReference type="GO" id="GO:0000775">
    <property type="term" value="C:chromosome, centromeric region"/>
    <property type="evidence" value="ECO:0007669"/>
    <property type="project" value="EnsemblFungi"/>
</dbReference>
<dbReference type="PROSITE" id="PS50014">
    <property type="entry name" value="BROMODOMAIN_2"/>
    <property type="match status" value="1"/>
</dbReference>
<dbReference type="GO" id="GO:0000785">
    <property type="term" value="C:chromatin"/>
    <property type="evidence" value="ECO:0007669"/>
    <property type="project" value="EnsemblFungi"/>
</dbReference>
<dbReference type="InterPro" id="IPR027417">
    <property type="entry name" value="P-loop_NTPase"/>
</dbReference>
<feature type="compositionally biased region" description="Basic residues" evidence="9">
    <location>
        <begin position="144"/>
        <end position="156"/>
    </location>
</feature>
<feature type="compositionally biased region" description="Basic and acidic residues" evidence="9">
    <location>
        <begin position="34"/>
        <end position="46"/>
    </location>
</feature>
<evidence type="ECO:0000256" key="8">
    <source>
        <dbReference type="PROSITE-ProRule" id="PRU00035"/>
    </source>
</evidence>
<keyword evidence="5" id="KW-0067">ATP-binding</keyword>
<dbReference type="GeneID" id="13885795"/>
<reference evidence="11 12" key="1">
    <citation type="journal article" date="2011" name="Proc. Natl. Acad. Sci. U.S.A.">
        <title>Evolutionary erosion of yeast sex chromosomes by mating-type switching accidents.</title>
        <authorList>
            <person name="Gordon J.L."/>
            <person name="Armisen D."/>
            <person name="Proux-Wera E."/>
            <person name="Oheigeartaigh S.S."/>
            <person name="Byrne K.P."/>
            <person name="Wolfe K.H."/>
        </authorList>
    </citation>
    <scope>NUCLEOTIDE SEQUENCE [LARGE SCALE GENOMIC DNA]</scope>
    <source>
        <strain evidence="12">ATCC 22294 / BCRC 22015 / CBS 2517 / CECT 1963 / NBRC 1671 / NRRL Y-8276</strain>
    </source>
</reference>
<evidence type="ECO:0000256" key="4">
    <source>
        <dbReference type="ARBA" id="ARBA00022801"/>
    </source>
</evidence>
<feature type="region of interest" description="Disordered" evidence="9">
    <location>
        <begin position="1"/>
        <end position="189"/>
    </location>
</feature>
<dbReference type="OrthoDB" id="5421at2759"/>
<dbReference type="GO" id="GO:0005524">
    <property type="term" value="F:ATP binding"/>
    <property type="evidence" value="ECO:0007669"/>
    <property type="project" value="UniProtKB-KW"/>
</dbReference>
<dbReference type="GO" id="GO:2000219">
    <property type="term" value="P:positive regulation of invasive growth in response to glucose limitation"/>
    <property type="evidence" value="ECO:0007669"/>
    <property type="project" value="EnsemblFungi"/>
</dbReference>
<dbReference type="AlphaFoldDB" id="H2ATY7"/>
<dbReference type="GO" id="GO:0000122">
    <property type="term" value="P:negative regulation of transcription by RNA polymerase II"/>
    <property type="evidence" value="ECO:0007669"/>
    <property type="project" value="EnsemblFungi"/>
</dbReference>
<dbReference type="GO" id="GO:0140674">
    <property type="term" value="F:ATP-dependent histone chaperone activity"/>
    <property type="evidence" value="ECO:0007669"/>
    <property type="project" value="EnsemblFungi"/>
</dbReference>
<keyword evidence="3" id="KW-0547">Nucleotide-binding</keyword>
<dbReference type="InterPro" id="IPR003960">
    <property type="entry name" value="ATPase_AAA_CS"/>
</dbReference>
<dbReference type="GO" id="GO:0034080">
    <property type="term" value="P:CENP-A containing chromatin assembly"/>
    <property type="evidence" value="ECO:0007669"/>
    <property type="project" value="EnsemblFungi"/>
</dbReference>
<dbReference type="GO" id="GO:0003682">
    <property type="term" value="F:chromatin binding"/>
    <property type="evidence" value="ECO:0007669"/>
    <property type="project" value="EnsemblFungi"/>
</dbReference>
<dbReference type="GO" id="GO:0045944">
    <property type="term" value="P:positive regulation of transcription by RNA polymerase II"/>
    <property type="evidence" value="ECO:0007669"/>
    <property type="project" value="EnsemblFungi"/>
</dbReference>
<dbReference type="FunCoup" id="H2ATY7">
    <property type="interactions" value="872"/>
</dbReference>
<feature type="domain" description="Bromo" evidence="10">
    <location>
        <begin position="976"/>
        <end position="1018"/>
    </location>
</feature>
<evidence type="ECO:0000313" key="11">
    <source>
        <dbReference type="EMBL" id="CCF57837.1"/>
    </source>
</evidence>
<dbReference type="KEGG" id="kaf:KAFR_0D01900"/>
<sequence>MTRNLRNRTVDSPTDSDEFKDENGITHTTSKSLRKIDYSEIERGNDNDDNDDYDDDEEVNTHNLRHSKKRSYNEDDEDESFHEDESDDDNNDEDEDDLYSEDDDGDDDFEKRERQRQRKQQDKNFIVPDPDDEDEDDDENVFYNKRRRSDRKRRSRRNDYPERNIRTRNLRSRTVHDEPEDEENSESNLTLADEIRELQEDSPIQEKRSLRERTKPVNYTIPPPITSINDEELLLNSNNRQNTISFSNQSPSRRNNRGANYMGPTRRLFPTGGPFGGNDVVTVFGQNTNFYSNNLSKDKNPKLIMDSDSSDDEILPFGVDSKKPKIAKKKKKKPEIADIDPLGVDMNISFDDVGGLDNYIDQLKEMVALPLLYPELYQNFNITPPRGVLFHGPPGTGKTLVARALAASCSSDSKKITFFMRKGADILSKWVGEAERQLRLLFEEAKKHQPSIIFFDEIDGLAPVRSSKQEQIHASIVSTLLALMDGMDNRGQVIVIGATNRPDALDPALRRPGRFDREFYFPLPDSKARAKILKIHTKNWHPSLSDEFIENLVKMTKGYGGADLRALCTEAALFCIQRKFPQIYRSDEKLMVNPRHLRVTLNDFILALDKIVPSSARSSGNTPQPLPEAVKPLLDSQFTEIKKLLDRIVPKNSNEVRKDSSLIQQFIDYEDYDDDVNDNTSFGFSKRELLKRVADSRICKPKLLIAGPEGNGQQYIAAAILNYLENYNVQNLDLATLVSESTRTMESIIVQSFIEARKRQPSVILIPNIDIWARMVPESVILTLASLFRSLQSNERVLLLGISEILSKDDVQNSTLSHLAFSSKNIFEISTPSSKQRQNYFNSIRTVLMMKPPVFDSRRKRKTPLPELAKVSSSQPKSNEFDENGKPVSQDEIIRQKLKSYQYQDMKLKNVLKIKISGLMDLFKNRYKRFRKPPIDDAFLIHLFEPVPADPNWQPLYVKDDGMIREVATGRKFYNMDLDIVEERLWNGYYSEPKQFLKDIELIYIDANTTGDRDRIIKASEMFANAQMGIEDISTPEFVQDCKATKQRDLERKRLYLKEVEEQAIKEKAELEVRMETENNSNITEVAVGSGNQLQAQAQILPDLPPSNLEAHVPEASNESEVAVVEETVSAPAMANSVSNTERIKSMDIGYMVDDNKEEANSNTSEKMGLQEKVEENHTVEETNEDISHNEDISEKVEGNVIIDENVLSGILLLLEKETKGFPVSRLEELYSSVIDIVWDGRLDRDKTETLANIKKYLESL</sequence>
<dbReference type="GO" id="GO:0005634">
    <property type="term" value="C:nucleus"/>
    <property type="evidence" value="ECO:0007669"/>
    <property type="project" value="UniProtKB-SubCell"/>
</dbReference>
<dbReference type="InterPro" id="IPR045199">
    <property type="entry name" value="ATAD2-like"/>
</dbReference>
<dbReference type="FunFam" id="3.40.50.300:FF:000061">
    <property type="entry name" value="ATPase family, AAA domain-containing 2"/>
    <property type="match status" value="1"/>
</dbReference>
<feature type="compositionally biased region" description="Acidic residues" evidence="9">
    <location>
        <begin position="74"/>
        <end position="108"/>
    </location>
</feature>
<dbReference type="Pfam" id="PF00004">
    <property type="entry name" value="AAA"/>
    <property type="match status" value="2"/>
</dbReference>
<dbReference type="Pfam" id="PF17862">
    <property type="entry name" value="AAA_lid_3"/>
    <property type="match status" value="1"/>
</dbReference>
<dbReference type="FunFam" id="3.40.50.300:FF:001218">
    <property type="entry name" value="AAA family ATPase, putative"/>
    <property type="match status" value="1"/>
</dbReference>
<evidence type="ECO:0000256" key="9">
    <source>
        <dbReference type="SAM" id="MobiDB-lite"/>
    </source>
</evidence>
<keyword evidence="4" id="KW-0378">Hydrolase</keyword>
<proteinExistence type="inferred from homology"/>
<dbReference type="HOGENOM" id="CLU_000536_6_1_1"/>
<name>H2ATY7_KAZAF</name>
<evidence type="ECO:0000256" key="1">
    <source>
        <dbReference type="ARBA" id="ARBA00004123"/>
    </source>
</evidence>
<protein>
    <recommendedName>
        <fullName evidence="10">Bromo domain-containing protein</fullName>
    </recommendedName>
</protein>
<dbReference type="Gene3D" id="3.40.50.300">
    <property type="entry name" value="P-loop containing nucleotide triphosphate hydrolases"/>
    <property type="match status" value="2"/>
</dbReference>
<keyword evidence="6 8" id="KW-0103">Bromodomain</keyword>
<feature type="region of interest" description="Disordered" evidence="9">
    <location>
        <begin position="864"/>
        <end position="886"/>
    </location>
</feature>
<evidence type="ECO:0000256" key="6">
    <source>
        <dbReference type="ARBA" id="ARBA00023117"/>
    </source>
</evidence>
<dbReference type="InParanoid" id="H2ATY7"/>
<dbReference type="GO" id="GO:0006334">
    <property type="term" value="P:nucleosome assembly"/>
    <property type="evidence" value="ECO:0007669"/>
    <property type="project" value="TreeGrafter"/>
</dbReference>
<evidence type="ECO:0000313" key="12">
    <source>
        <dbReference type="Proteomes" id="UP000005220"/>
    </source>
</evidence>
<organism evidence="11 12">
    <name type="scientific">Kazachstania africana (strain ATCC 22294 / BCRC 22015 / CBS 2517 / CECT 1963 / NBRC 1671 / NRRL Y-8276)</name>
    <name type="common">Yeast</name>
    <name type="synonym">Kluyveromyces africanus</name>
    <dbReference type="NCBI Taxonomy" id="1071382"/>
    <lineage>
        <taxon>Eukaryota</taxon>
        <taxon>Fungi</taxon>
        <taxon>Dikarya</taxon>
        <taxon>Ascomycota</taxon>
        <taxon>Saccharomycotina</taxon>
        <taxon>Saccharomycetes</taxon>
        <taxon>Saccharomycetales</taxon>
        <taxon>Saccharomycetaceae</taxon>
        <taxon>Kazachstania</taxon>
    </lineage>
</organism>
<dbReference type="GO" id="GO:0006337">
    <property type="term" value="P:nucleosome disassembly"/>
    <property type="evidence" value="ECO:0007669"/>
    <property type="project" value="EnsemblFungi"/>
</dbReference>
<dbReference type="Proteomes" id="UP000005220">
    <property type="component" value="Chromosome 4"/>
</dbReference>
<dbReference type="InterPro" id="IPR041569">
    <property type="entry name" value="AAA_lid_3"/>
</dbReference>
<dbReference type="RefSeq" id="XP_003956972.1">
    <property type="nucleotide sequence ID" value="XM_003956923.1"/>
</dbReference>
<dbReference type="SUPFAM" id="SSF47370">
    <property type="entry name" value="Bromodomain"/>
    <property type="match status" value="1"/>
</dbReference>
<dbReference type="eggNOG" id="KOG0732">
    <property type="taxonomic scope" value="Eukaryota"/>
</dbReference>
<dbReference type="GO" id="GO:0042393">
    <property type="term" value="F:histone binding"/>
    <property type="evidence" value="ECO:0007669"/>
    <property type="project" value="EnsemblFungi"/>
</dbReference>
<feature type="compositionally biased region" description="Acidic residues" evidence="9">
    <location>
        <begin position="129"/>
        <end position="140"/>
    </location>
</feature>
<dbReference type="GO" id="GO:0005829">
    <property type="term" value="C:cytosol"/>
    <property type="evidence" value="ECO:0007669"/>
    <property type="project" value="EnsemblFungi"/>
</dbReference>
<accession>H2ATY7</accession>
<dbReference type="GO" id="GO:0045815">
    <property type="term" value="P:transcription initiation-coupled chromatin remodeling"/>
    <property type="evidence" value="ECO:0007669"/>
    <property type="project" value="TreeGrafter"/>
</dbReference>
<dbReference type="PANTHER" id="PTHR23069:SF0">
    <property type="entry name" value="TAT-BINDING HOMOLOG 7"/>
    <property type="match status" value="1"/>
</dbReference>
<evidence type="ECO:0000259" key="10">
    <source>
        <dbReference type="PROSITE" id="PS50014"/>
    </source>
</evidence>
<dbReference type="CDD" id="cd05491">
    <property type="entry name" value="Bromo_TBP7_like"/>
    <property type="match status" value="1"/>
</dbReference>
<dbReference type="GO" id="GO:0016887">
    <property type="term" value="F:ATP hydrolysis activity"/>
    <property type="evidence" value="ECO:0007669"/>
    <property type="project" value="EnsemblFungi"/>
</dbReference>
<feature type="compositionally biased region" description="Acidic residues" evidence="9">
    <location>
        <begin position="47"/>
        <end position="58"/>
    </location>
</feature>
<keyword evidence="12" id="KW-1185">Reference proteome</keyword>
<dbReference type="InterPro" id="IPR003593">
    <property type="entry name" value="AAA+_ATPase"/>
</dbReference>
<dbReference type="SUPFAM" id="SSF52540">
    <property type="entry name" value="P-loop containing nucleoside triphosphate hydrolases"/>
    <property type="match status" value="2"/>
</dbReference>
<comment type="subcellular location">
    <subcellularLocation>
        <location evidence="1">Nucleus</location>
    </subcellularLocation>
</comment>
<dbReference type="SMART" id="SM00382">
    <property type="entry name" value="AAA"/>
    <property type="match status" value="1"/>
</dbReference>
<evidence type="ECO:0000256" key="2">
    <source>
        <dbReference type="ARBA" id="ARBA00006914"/>
    </source>
</evidence>
<dbReference type="InterPro" id="IPR001487">
    <property type="entry name" value="Bromodomain"/>
</dbReference>
<evidence type="ECO:0000256" key="7">
    <source>
        <dbReference type="ARBA" id="ARBA00023242"/>
    </source>
</evidence>
<comment type="similarity">
    <text evidence="2">Belongs to the AAA ATPase family.</text>
</comment>
<evidence type="ECO:0000256" key="5">
    <source>
        <dbReference type="ARBA" id="ARBA00022840"/>
    </source>
</evidence>
<dbReference type="GO" id="GO:0006261">
    <property type="term" value="P:DNA-templated DNA replication"/>
    <property type="evidence" value="ECO:0007669"/>
    <property type="project" value="EnsemblFungi"/>
</dbReference>
<dbReference type="InterPro" id="IPR036427">
    <property type="entry name" value="Bromodomain-like_sf"/>
</dbReference>
<dbReference type="Gene3D" id="1.10.8.60">
    <property type="match status" value="1"/>
</dbReference>
<dbReference type="PROSITE" id="PS00674">
    <property type="entry name" value="AAA"/>
    <property type="match status" value="1"/>
</dbReference>
<gene>
    <name evidence="11" type="primary">KAFR0D01900</name>
    <name evidence="11" type="ORF">KAFR_0D01900</name>
</gene>
<dbReference type="EMBL" id="HE650824">
    <property type="protein sequence ID" value="CCF57837.1"/>
    <property type="molecule type" value="Genomic_DNA"/>
</dbReference>
<dbReference type="CDD" id="cd19517">
    <property type="entry name" value="RecA-like_Yta7-like"/>
    <property type="match status" value="1"/>
</dbReference>
<evidence type="ECO:0000256" key="3">
    <source>
        <dbReference type="ARBA" id="ARBA00022741"/>
    </source>
</evidence>
<dbReference type="STRING" id="1071382.H2ATY7"/>
<keyword evidence="7" id="KW-0539">Nucleus</keyword>